<organism evidence="1 2">
    <name type="scientific">Faecalicatena contorta</name>
    <dbReference type="NCBI Taxonomy" id="39482"/>
    <lineage>
        <taxon>Bacteria</taxon>
        <taxon>Bacillati</taxon>
        <taxon>Bacillota</taxon>
        <taxon>Clostridia</taxon>
        <taxon>Lachnospirales</taxon>
        <taxon>Lachnospiraceae</taxon>
        <taxon>Faecalicatena</taxon>
    </lineage>
</organism>
<dbReference type="Proteomes" id="UP000254051">
    <property type="component" value="Unassembled WGS sequence"/>
</dbReference>
<evidence type="ECO:0000313" key="1">
    <source>
        <dbReference type="EMBL" id="SUQ15664.1"/>
    </source>
</evidence>
<protein>
    <submittedName>
        <fullName evidence="1">Uncharacterized protein</fullName>
    </submittedName>
</protein>
<evidence type="ECO:0000313" key="2">
    <source>
        <dbReference type="Proteomes" id="UP000254051"/>
    </source>
</evidence>
<name>A0A315ZQQ0_9FIRM</name>
<accession>A0A315ZQQ0</accession>
<proteinExistence type="predicted"/>
<reference evidence="2" key="1">
    <citation type="submission" date="2017-07" db="EMBL/GenBank/DDBJ databases">
        <authorList>
            <person name="Varghese N."/>
            <person name="Submissions S."/>
        </authorList>
    </citation>
    <scope>NUCLEOTIDE SEQUENCE [LARGE SCALE GENOMIC DNA]</scope>
    <source>
        <strain evidence="2">NLAE-zl-C134</strain>
    </source>
</reference>
<gene>
    <name evidence="1" type="ORF">SAMN05216529_11520</name>
</gene>
<dbReference type="EMBL" id="UHJJ01000015">
    <property type="protein sequence ID" value="SUQ15664.1"/>
    <property type="molecule type" value="Genomic_DNA"/>
</dbReference>
<dbReference type="AlphaFoldDB" id="A0A315ZQQ0"/>
<sequence length="32" mass="3267">MTELLLGAIVNGKSAWALAASISKPVIKLATV</sequence>
<keyword evidence="2" id="KW-1185">Reference proteome</keyword>